<evidence type="ECO:0000313" key="7">
    <source>
        <dbReference type="EMBL" id="QDO97929.1"/>
    </source>
</evidence>
<dbReference type="RefSeq" id="WP_144068910.1">
    <property type="nucleotide sequence ID" value="NZ_CP041636.1"/>
</dbReference>
<protein>
    <recommendedName>
        <fullName evidence="3">DNA-3-methyladenine glycosylase II</fullName>
        <ecNumber evidence="3">3.2.2.21</ecNumber>
    </recommendedName>
</protein>
<dbReference type="Proteomes" id="UP000317496">
    <property type="component" value="Chromosome"/>
</dbReference>
<dbReference type="FunFam" id="1.10.340.30:FF:000004">
    <property type="entry name" value="DNA-3-methyladenine glycosylase II"/>
    <property type="match status" value="1"/>
</dbReference>
<dbReference type="InterPro" id="IPR003265">
    <property type="entry name" value="HhH-GPD_domain"/>
</dbReference>
<dbReference type="EMBL" id="CP041636">
    <property type="protein sequence ID" value="QDO97929.1"/>
    <property type="molecule type" value="Genomic_DNA"/>
</dbReference>
<dbReference type="KEGG" id="fer:FNB15_11910"/>
<dbReference type="AlphaFoldDB" id="A0A516H2C6"/>
<proteinExistence type="inferred from homology"/>
<dbReference type="PANTHER" id="PTHR43003">
    <property type="entry name" value="DNA-3-METHYLADENINE GLYCOSYLASE"/>
    <property type="match status" value="1"/>
</dbReference>
<dbReference type="SUPFAM" id="SSF48150">
    <property type="entry name" value="DNA-glycosylase"/>
    <property type="match status" value="1"/>
</dbReference>
<evidence type="ECO:0000256" key="4">
    <source>
        <dbReference type="ARBA" id="ARBA00022763"/>
    </source>
</evidence>
<accession>A0A516H2C6</accession>
<evidence type="ECO:0000259" key="6">
    <source>
        <dbReference type="SMART" id="SM00478"/>
    </source>
</evidence>
<dbReference type="SMART" id="SM00478">
    <property type="entry name" value="ENDO3c"/>
    <property type="match status" value="1"/>
</dbReference>
<dbReference type="GO" id="GO:0032993">
    <property type="term" value="C:protein-DNA complex"/>
    <property type="evidence" value="ECO:0007669"/>
    <property type="project" value="TreeGrafter"/>
</dbReference>
<evidence type="ECO:0000256" key="5">
    <source>
        <dbReference type="ARBA" id="ARBA00023204"/>
    </source>
</evidence>
<comment type="similarity">
    <text evidence="2">Belongs to the alkylbase DNA glycosidase AlkA family.</text>
</comment>
<dbReference type="GO" id="GO:0006285">
    <property type="term" value="P:base-excision repair, AP site formation"/>
    <property type="evidence" value="ECO:0007669"/>
    <property type="project" value="TreeGrafter"/>
</dbReference>
<reference evidence="7 8" key="1">
    <citation type="submission" date="2019-07" db="EMBL/GenBank/DDBJ databases">
        <title>Genome sequencing for Ferrovibrio sp. K5.</title>
        <authorList>
            <person name="Park S.-J."/>
        </authorList>
    </citation>
    <scope>NUCLEOTIDE SEQUENCE [LARGE SCALE GENOMIC DNA]</scope>
    <source>
        <strain evidence="7 8">K5</strain>
    </source>
</reference>
<dbReference type="GO" id="GO:0043916">
    <property type="term" value="F:DNA-7-methylguanine glycosylase activity"/>
    <property type="evidence" value="ECO:0007669"/>
    <property type="project" value="TreeGrafter"/>
</dbReference>
<dbReference type="InterPro" id="IPR011257">
    <property type="entry name" value="DNA_glycosylase"/>
</dbReference>
<organism evidence="7 8">
    <name type="scientific">Ferrovibrio terrae</name>
    <dbReference type="NCBI Taxonomy" id="2594003"/>
    <lineage>
        <taxon>Bacteria</taxon>
        <taxon>Pseudomonadati</taxon>
        <taxon>Pseudomonadota</taxon>
        <taxon>Alphaproteobacteria</taxon>
        <taxon>Rhodospirillales</taxon>
        <taxon>Rhodospirillaceae</taxon>
        <taxon>Ferrovibrio</taxon>
    </lineage>
</organism>
<dbReference type="InterPro" id="IPR051912">
    <property type="entry name" value="Alkylbase_DNA_Glycosylase/TA"/>
</dbReference>
<dbReference type="GO" id="GO:0008725">
    <property type="term" value="F:DNA-3-methyladenine glycosylase activity"/>
    <property type="evidence" value="ECO:0007669"/>
    <property type="project" value="TreeGrafter"/>
</dbReference>
<keyword evidence="4" id="KW-0227">DNA damage</keyword>
<gene>
    <name evidence="7" type="ORF">FNB15_11910</name>
</gene>
<evidence type="ECO:0000256" key="1">
    <source>
        <dbReference type="ARBA" id="ARBA00000086"/>
    </source>
</evidence>
<keyword evidence="8" id="KW-1185">Reference proteome</keyword>
<dbReference type="GO" id="GO:0005737">
    <property type="term" value="C:cytoplasm"/>
    <property type="evidence" value="ECO:0007669"/>
    <property type="project" value="TreeGrafter"/>
</dbReference>
<evidence type="ECO:0000256" key="2">
    <source>
        <dbReference type="ARBA" id="ARBA00010817"/>
    </source>
</evidence>
<keyword evidence="5" id="KW-0234">DNA repair</keyword>
<sequence length="232" mass="25851">MANLPPTAKHDTRKRTKVALGQLCEREPKFAEAFAAVGYISDRRRPADFASLCRIVIEQQISVAAAATIWGRLEAAVQGRADGVFSPERLLKLTEARLRACGLSGPKVRYVRNMAQAAKSGAIDFDLLPKLEDHAAIAMLTEVKGIGRWTAEIFLMFALDREDIWPAHDVALQEAAKRLFGLKARPDVKKMDKMAEKWRPHRGVAARLLWRYYAVTAKRVTTDIAAEKEIAA</sequence>
<feature type="domain" description="HhH-GPD" evidence="6">
    <location>
        <begin position="57"/>
        <end position="214"/>
    </location>
</feature>
<dbReference type="PANTHER" id="PTHR43003:SF5">
    <property type="entry name" value="DNA-3-METHYLADENINE GLYCOSYLASE"/>
    <property type="match status" value="1"/>
</dbReference>
<dbReference type="OrthoDB" id="9811249at2"/>
<name>A0A516H2C6_9PROT</name>
<dbReference type="CDD" id="cd00056">
    <property type="entry name" value="ENDO3c"/>
    <property type="match status" value="1"/>
</dbReference>
<dbReference type="Gene3D" id="1.10.1670.40">
    <property type="match status" value="1"/>
</dbReference>
<dbReference type="EC" id="3.2.2.21" evidence="3"/>
<comment type="catalytic activity">
    <reaction evidence="1">
        <text>Hydrolysis of alkylated DNA, releasing 3-methyladenine, 3-methylguanine, 7-methylguanine and 7-methyladenine.</text>
        <dbReference type="EC" id="3.2.2.21"/>
    </reaction>
</comment>
<evidence type="ECO:0000256" key="3">
    <source>
        <dbReference type="ARBA" id="ARBA00012000"/>
    </source>
</evidence>
<dbReference type="GO" id="GO:0032131">
    <property type="term" value="F:alkylated DNA binding"/>
    <property type="evidence" value="ECO:0007669"/>
    <property type="project" value="TreeGrafter"/>
</dbReference>
<dbReference type="Gene3D" id="1.10.340.30">
    <property type="entry name" value="Hypothetical protein, domain 2"/>
    <property type="match status" value="1"/>
</dbReference>
<dbReference type="Pfam" id="PF00730">
    <property type="entry name" value="HhH-GPD"/>
    <property type="match status" value="1"/>
</dbReference>
<dbReference type="GO" id="GO:0006307">
    <property type="term" value="P:DNA alkylation repair"/>
    <property type="evidence" value="ECO:0007669"/>
    <property type="project" value="TreeGrafter"/>
</dbReference>
<evidence type="ECO:0000313" key="8">
    <source>
        <dbReference type="Proteomes" id="UP000317496"/>
    </source>
</evidence>